<organism evidence="1">
    <name type="scientific">Collimonas fungivorans (strain Ter331)</name>
    <dbReference type="NCBI Taxonomy" id="1005048"/>
    <lineage>
        <taxon>Bacteria</taxon>
        <taxon>Pseudomonadati</taxon>
        <taxon>Pseudomonadota</taxon>
        <taxon>Betaproteobacteria</taxon>
        <taxon>Burkholderiales</taxon>
        <taxon>Oxalobacteraceae</taxon>
        <taxon>Collimonas</taxon>
    </lineage>
</organism>
<proteinExistence type="predicted"/>
<dbReference type="AlphaFoldDB" id="B0ZB96"/>
<dbReference type="EMBL" id="EU315244">
    <property type="protein sequence ID" value="ABZ01517.1"/>
    <property type="molecule type" value="Genomic_DNA"/>
</dbReference>
<protein>
    <submittedName>
        <fullName evidence="1">Uncharacterized protein</fullName>
    </submittedName>
</protein>
<evidence type="ECO:0000313" key="1">
    <source>
        <dbReference type="EMBL" id="ABZ01517.1"/>
    </source>
</evidence>
<geneLocation type="plasmid" evidence="1">
    <name>pTer331</name>
</geneLocation>
<accession>B0ZB96</accession>
<name>B0ZB96_COLFT</name>
<keyword evidence="1" id="KW-0614">Plasmid</keyword>
<reference evidence="1" key="1">
    <citation type="journal article" date="2008" name="FEMS Microbiol. Ecol.">
        <title>Comparative genomics of the pIPO2/pSB102 family of environmental plasmids: sequence, evolution, and ecology of pTer331 isolated from Collimonas fungivorans Ter331.</title>
        <authorList>
            <person name="Mela F."/>
            <person name="Fritsche K."/>
            <person name="Boersma H."/>
            <person name="van Elsas J.D."/>
            <person name="Bartels D."/>
            <person name="Meyer F."/>
            <person name="de Boer W."/>
            <person name="van Veen J.A."/>
            <person name="Leveau J.H."/>
        </authorList>
    </citation>
    <scope>NUCLEOTIDE SEQUENCE [LARGE SCALE GENOMIC DNA]</scope>
    <source>
        <strain evidence="1">Ter331</strain>
        <plasmid evidence="1">pTer331</plasmid>
    </source>
</reference>
<sequence>MNSAMQSMTLEQLRTTFHAGGLAAARVVATGKRFHAVADTKGGDRVVLVRHSDTTARAFSDPGTALKLLRDIGFRVVTVDMTDWQPGQGAL</sequence>